<protein>
    <submittedName>
        <fullName evidence="1">Uncharacterized protein</fullName>
    </submittedName>
</protein>
<comment type="caution">
    <text evidence="1">The sequence shown here is derived from an EMBL/GenBank/DDBJ whole genome shotgun (WGS) entry which is preliminary data.</text>
</comment>
<dbReference type="RefSeq" id="WP_239553930.1">
    <property type="nucleotide sequence ID" value="NZ_JAFBCM010000001.1"/>
</dbReference>
<dbReference type="EMBL" id="JBHRZH010000036">
    <property type="protein sequence ID" value="MFC3765157.1"/>
    <property type="molecule type" value="Genomic_DNA"/>
</dbReference>
<evidence type="ECO:0000313" key="2">
    <source>
        <dbReference type="Proteomes" id="UP001595699"/>
    </source>
</evidence>
<name>A0ABV7YJK0_9ACTN</name>
<organism evidence="1 2">
    <name type="scientific">Tenggerimyces flavus</name>
    <dbReference type="NCBI Taxonomy" id="1708749"/>
    <lineage>
        <taxon>Bacteria</taxon>
        <taxon>Bacillati</taxon>
        <taxon>Actinomycetota</taxon>
        <taxon>Actinomycetes</taxon>
        <taxon>Propionibacteriales</taxon>
        <taxon>Nocardioidaceae</taxon>
        <taxon>Tenggerimyces</taxon>
    </lineage>
</organism>
<accession>A0ABV7YJK0</accession>
<proteinExistence type="predicted"/>
<reference evidence="2" key="1">
    <citation type="journal article" date="2019" name="Int. J. Syst. Evol. Microbiol.">
        <title>The Global Catalogue of Microorganisms (GCM) 10K type strain sequencing project: providing services to taxonomists for standard genome sequencing and annotation.</title>
        <authorList>
            <consortium name="The Broad Institute Genomics Platform"/>
            <consortium name="The Broad Institute Genome Sequencing Center for Infectious Disease"/>
            <person name="Wu L."/>
            <person name="Ma J."/>
        </authorList>
    </citation>
    <scope>NUCLEOTIDE SEQUENCE [LARGE SCALE GENOMIC DNA]</scope>
    <source>
        <strain evidence="2">CGMCC 4.7241</strain>
    </source>
</reference>
<dbReference type="Proteomes" id="UP001595699">
    <property type="component" value="Unassembled WGS sequence"/>
</dbReference>
<evidence type="ECO:0000313" key="1">
    <source>
        <dbReference type="EMBL" id="MFC3765157.1"/>
    </source>
</evidence>
<sequence>MSHTLALVLVPAGEPDPAGRATAMLKRYWISDLADKYDLNPEATCDGFTIGGRYDGIIWGKPQNYDLAPHEFQARYGFDVVTDDDNIRPVGQLVPVEDMRVGAIVTPDGAWHEWADDTWNDTAHALLAEHGDCLAVAFDCHS</sequence>
<keyword evidence="2" id="KW-1185">Reference proteome</keyword>
<gene>
    <name evidence="1" type="ORF">ACFOUW_30285</name>
</gene>